<keyword evidence="1" id="KW-1185">Reference proteome</keyword>
<organism evidence="1 2">
    <name type="scientific">Setaria digitata</name>
    <dbReference type="NCBI Taxonomy" id="48799"/>
    <lineage>
        <taxon>Eukaryota</taxon>
        <taxon>Metazoa</taxon>
        <taxon>Ecdysozoa</taxon>
        <taxon>Nematoda</taxon>
        <taxon>Chromadorea</taxon>
        <taxon>Rhabditida</taxon>
        <taxon>Spirurina</taxon>
        <taxon>Spiruromorpha</taxon>
        <taxon>Filarioidea</taxon>
        <taxon>Setariidae</taxon>
        <taxon>Setaria</taxon>
    </lineage>
</organism>
<proteinExistence type="predicted"/>
<dbReference type="AlphaFoldDB" id="A0A915PDY4"/>
<reference evidence="2" key="1">
    <citation type="submission" date="2022-11" db="UniProtKB">
        <authorList>
            <consortium name="WormBaseParasite"/>
        </authorList>
    </citation>
    <scope>IDENTIFICATION</scope>
</reference>
<name>A0A915PDY4_9BILA</name>
<accession>A0A915PDY4</accession>
<protein>
    <submittedName>
        <fullName evidence="2">Uncharacterized protein</fullName>
    </submittedName>
</protein>
<evidence type="ECO:0000313" key="1">
    <source>
        <dbReference type="Proteomes" id="UP000887581"/>
    </source>
</evidence>
<evidence type="ECO:0000313" key="2">
    <source>
        <dbReference type="WBParaSite" id="sdigi.contig121.g4763.t1"/>
    </source>
</evidence>
<dbReference type="Proteomes" id="UP000887581">
    <property type="component" value="Unplaced"/>
</dbReference>
<sequence>MPPQKSLIAELLEKQMKVEQTERETAPHGRESSYYNLDDVQPSKSIISSISTVTNQQPPNTTHNIQKNIHLRSMSETNTTTFHDSFQFSDSGSAELPTIGSGDSLNSHNAFEIFAWNQKKKWENPIEAKIFGTKSEYCYCSNSSQPY</sequence>
<dbReference type="WBParaSite" id="sdigi.contig121.g4763.t1">
    <property type="protein sequence ID" value="sdigi.contig121.g4763.t1"/>
    <property type="gene ID" value="sdigi.contig121.g4763"/>
</dbReference>